<keyword evidence="2" id="KW-0812">Transmembrane</keyword>
<evidence type="ECO:0000256" key="1">
    <source>
        <dbReference type="SAM" id="MobiDB-lite"/>
    </source>
</evidence>
<gene>
    <name evidence="3" type="primary">LOC112276745</name>
</gene>
<dbReference type="InParanoid" id="A0A7I4CKY5"/>
<dbReference type="FunCoup" id="A0A7I4CKY5">
    <property type="interactions" value="242"/>
</dbReference>
<dbReference type="Gramene" id="Pp3c24_19150V3.3">
    <property type="protein sequence ID" value="Pp3c24_19150V3.3"/>
    <property type="gene ID" value="Pp3c24_19150"/>
</dbReference>
<dbReference type="PANTHER" id="PTHR30353:SF0">
    <property type="entry name" value="TRANSMEMBRANE PROTEIN"/>
    <property type="match status" value="1"/>
</dbReference>
<evidence type="ECO:0000313" key="4">
    <source>
        <dbReference type="Proteomes" id="UP000006727"/>
    </source>
</evidence>
<keyword evidence="2" id="KW-1133">Transmembrane helix</keyword>
<dbReference type="InterPro" id="IPR032818">
    <property type="entry name" value="DedA-like"/>
</dbReference>
<protein>
    <submittedName>
        <fullName evidence="3">Uncharacterized protein</fullName>
    </submittedName>
</protein>
<dbReference type="Proteomes" id="UP000006727">
    <property type="component" value="Chromosome 24"/>
</dbReference>
<dbReference type="AlphaFoldDB" id="A0A7I4CKY5"/>
<keyword evidence="4" id="KW-1185">Reference proteome</keyword>
<organism evidence="3 4">
    <name type="scientific">Physcomitrium patens</name>
    <name type="common">Spreading-leaved earth moss</name>
    <name type="synonym">Physcomitrella patens</name>
    <dbReference type="NCBI Taxonomy" id="3218"/>
    <lineage>
        <taxon>Eukaryota</taxon>
        <taxon>Viridiplantae</taxon>
        <taxon>Streptophyta</taxon>
        <taxon>Embryophyta</taxon>
        <taxon>Bryophyta</taxon>
        <taxon>Bryophytina</taxon>
        <taxon>Bryopsida</taxon>
        <taxon>Funariidae</taxon>
        <taxon>Funariales</taxon>
        <taxon>Funariaceae</taxon>
        <taxon>Physcomitrium</taxon>
    </lineage>
</organism>
<dbReference type="PANTHER" id="PTHR30353">
    <property type="entry name" value="INNER MEMBRANE PROTEIN DEDA-RELATED"/>
    <property type="match status" value="1"/>
</dbReference>
<dbReference type="RefSeq" id="XP_024364147.1">
    <property type="nucleotide sequence ID" value="XM_024508379.2"/>
</dbReference>
<feature type="transmembrane region" description="Helical" evidence="2">
    <location>
        <begin position="205"/>
        <end position="226"/>
    </location>
</feature>
<reference evidence="3" key="3">
    <citation type="submission" date="2020-12" db="UniProtKB">
        <authorList>
            <consortium name="EnsemblPlants"/>
        </authorList>
    </citation>
    <scope>IDENTIFICATION</scope>
</reference>
<dbReference type="EnsemblPlants" id="Pp3c24_19150V3.3">
    <property type="protein sequence ID" value="Pp3c24_19150V3.3"/>
    <property type="gene ID" value="Pp3c24_19150"/>
</dbReference>
<accession>A0A7I4CKY5</accession>
<feature type="transmembrane region" description="Helical" evidence="2">
    <location>
        <begin position="346"/>
        <end position="373"/>
    </location>
</feature>
<dbReference type="OrthoDB" id="566028at2759"/>
<sequence>MASMSLCLPPRLCLHRLHWRPHGVVYQPTSMLNGSALVSKSGSTSSRFLDLRLREGYRILRCSASTNGDTATPESPVSPETTNGSVRSSSRKPQVWVAIGIAIVAVGLVVSGIVRTNNLFGSNQREASQLLTDMSISASSSQSVEQFTVNWFGRKFFLSERSPGYMYFLLLMAAGFGLFVSEEALNVWVGGTLGRMLIWNQSRDAFLSSLSANLPYILSTVIWVYWGVCISDMVPFFAGRQAAKSGTGNRICEKHSECVTYPLWDAQLGVSQEKFDKIKANVQRHGNLIGIVERFSLGIRNPTSFLAGFVGINPTNYFAGVCAGGLITLPLQLSVGVVLRDRPVAALAGVAAVVGIWTLLPYVAAGIGSVVYFTRQRGSK</sequence>
<feature type="region of interest" description="Disordered" evidence="1">
    <location>
        <begin position="65"/>
        <end position="88"/>
    </location>
</feature>
<reference evidence="3 4" key="1">
    <citation type="journal article" date="2008" name="Science">
        <title>The Physcomitrella genome reveals evolutionary insights into the conquest of land by plants.</title>
        <authorList>
            <person name="Rensing S."/>
            <person name="Lang D."/>
            <person name="Zimmer A."/>
            <person name="Terry A."/>
            <person name="Salamov A."/>
            <person name="Shapiro H."/>
            <person name="Nishiyama T."/>
            <person name="Perroud P.-F."/>
            <person name="Lindquist E."/>
            <person name="Kamisugi Y."/>
            <person name="Tanahashi T."/>
            <person name="Sakakibara K."/>
            <person name="Fujita T."/>
            <person name="Oishi K."/>
            <person name="Shin-I T."/>
            <person name="Kuroki Y."/>
            <person name="Toyoda A."/>
            <person name="Suzuki Y."/>
            <person name="Hashimoto A."/>
            <person name="Yamaguchi K."/>
            <person name="Sugano A."/>
            <person name="Kohara Y."/>
            <person name="Fujiyama A."/>
            <person name="Anterola A."/>
            <person name="Aoki S."/>
            <person name="Ashton N."/>
            <person name="Barbazuk W.B."/>
            <person name="Barker E."/>
            <person name="Bennetzen J."/>
            <person name="Bezanilla M."/>
            <person name="Blankenship R."/>
            <person name="Cho S.H."/>
            <person name="Dutcher S."/>
            <person name="Estelle M."/>
            <person name="Fawcett J.A."/>
            <person name="Gundlach H."/>
            <person name="Hanada K."/>
            <person name="Heyl A."/>
            <person name="Hicks K.A."/>
            <person name="Hugh J."/>
            <person name="Lohr M."/>
            <person name="Mayer K."/>
            <person name="Melkozernov A."/>
            <person name="Murata T."/>
            <person name="Nelson D."/>
            <person name="Pils B."/>
            <person name="Prigge M."/>
            <person name="Reiss B."/>
            <person name="Renner T."/>
            <person name="Rombauts S."/>
            <person name="Rushton P."/>
            <person name="Sanderfoot A."/>
            <person name="Schween G."/>
            <person name="Shiu S.-H."/>
            <person name="Stueber K."/>
            <person name="Theodoulou F.L."/>
            <person name="Tu H."/>
            <person name="Van de Peer Y."/>
            <person name="Verrier P.J."/>
            <person name="Waters E."/>
            <person name="Wood A."/>
            <person name="Yang L."/>
            <person name="Cove D."/>
            <person name="Cuming A."/>
            <person name="Hasebe M."/>
            <person name="Lucas S."/>
            <person name="Mishler D.B."/>
            <person name="Reski R."/>
            <person name="Grigoriev I."/>
            <person name="Quatrano R.S."/>
            <person name="Boore J.L."/>
        </authorList>
    </citation>
    <scope>NUCLEOTIDE SEQUENCE [LARGE SCALE GENOMIC DNA]</scope>
    <source>
        <strain evidence="3 4">cv. Gransden 2004</strain>
    </source>
</reference>
<evidence type="ECO:0000256" key="2">
    <source>
        <dbReference type="SAM" id="Phobius"/>
    </source>
</evidence>
<evidence type="ECO:0000313" key="3">
    <source>
        <dbReference type="EnsemblPlants" id="Pp3c24_19150V3.3"/>
    </source>
</evidence>
<dbReference type="GeneID" id="112276745"/>
<reference evidence="3 4" key="2">
    <citation type="journal article" date="2018" name="Plant J.">
        <title>The Physcomitrella patens chromosome-scale assembly reveals moss genome structure and evolution.</title>
        <authorList>
            <person name="Lang D."/>
            <person name="Ullrich K.K."/>
            <person name="Murat F."/>
            <person name="Fuchs J."/>
            <person name="Jenkins J."/>
            <person name="Haas F.B."/>
            <person name="Piednoel M."/>
            <person name="Gundlach H."/>
            <person name="Van Bel M."/>
            <person name="Meyberg R."/>
            <person name="Vives C."/>
            <person name="Morata J."/>
            <person name="Symeonidi A."/>
            <person name="Hiss M."/>
            <person name="Muchero W."/>
            <person name="Kamisugi Y."/>
            <person name="Saleh O."/>
            <person name="Blanc G."/>
            <person name="Decker E.L."/>
            <person name="van Gessel N."/>
            <person name="Grimwood J."/>
            <person name="Hayes R.D."/>
            <person name="Graham S.W."/>
            <person name="Gunter L.E."/>
            <person name="McDaniel S.F."/>
            <person name="Hoernstein S.N.W."/>
            <person name="Larsson A."/>
            <person name="Li F.W."/>
            <person name="Perroud P.F."/>
            <person name="Phillips J."/>
            <person name="Ranjan P."/>
            <person name="Rokshar D.S."/>
            <person name="Rothfels C.J."/>
            <person name="Schneider L."/>
            <person name="Shu S."/>
            <person name="Stevenson D.W."/>
            <person name="Thummler F."/>
            <person name="Tillich M."/>
            <person name="Villarreal Aguilar J.C."/>
            <person name="Widiez T."/>
            <person name="Wong G.K."/>
            <person name="Wymore A."/>
            <person name="Zhang Y."/>
            <person name="Zimmer A.D."/>
            <person name="Quatrano R.S."/>
            <person name="Mayer K.F.X."/>
            <person name="Goodstein D."/>
            <person name="Casacuberta J.M."/>
            <person name="Vandepoele K."/>
            <person name="Reski R."/>
            <person name="Cuming A.C."/>
            <person name="Tuskan G.A."/>
            <person name="Maumus F."/>
            <person name="Salse J."/>
            <person name="Schmutz J."/>
            <person name="Rensing S.A."/>
        </authorList>
    </citation>
    <scope>NUCLEOTIDE SEQUENCE [LARGE SCALE GENOMIC DNA]</scope>
    <source>
        <strain evidence="3 4">cv. Gransden 2004</strain>
    </source>
</reference>
<feature type="transmembrane region" description="Helical" evidence="2">
    <location>
        <begin position="317"/>
        <end position="339"/>
    </location>
</feature>
<proteinExistence type="predicted"/>
<feature type="transmembrane region" description="Helical" evidence="2">
    <location>
        <begin position="165"/>
        <end position="185"/>
    </location>
</feature>
<dbReference type="KEGG" id="ppp:112276745"/>
<keyword evidence="2" id="KW-0472">Membrane</keyword>
<feature type="transmembrane region" description="Helical" evidence="2">
    <location>
        <begin position="95"/>
        <end position="114"/>
    </location>
</feature>
<dbReference type="EMBL" id="ABEU02000024">
    <property type="status" value="NOT_ANNOTATED_CDS"/>
    <property type="molecule type" value="Genomic_DNA"/>
</dbReference>
<name>A0A7I4CKY5_PHYPA</name>